<accession>A0A3E0G6T5</accession>
<dbReference type="AlphaFoldDB" id="A0A3E0G6T5"/>
<dbReference type="EMBL" id="QUNO01000041">
    <property type="protein sequence ID" value="REH17920.1"/>
    <property type="molecule type" value="Genomic_DNA"/>
</dbReference>
<dbReference type="Proteomes" id="UP000256269">
    <property type="component" value="Unassembled WGS sequence"/>
</dbReference>
<keyword evidence="2" id="KW-1185">Reference proteome</keyword>
<proteinExistence type="predicted"/>
<protein>
    <submittedName>
        <fullName evidence="1">Uncharacterized protein</fullName>
    </submittedName>
</protein>
<reference evidence="1 2" key="1">
    <citation type="submission" date="2018-08" db="EMBL/GenBank/DDBJ databases">
        <title>Genomic Encyclopedia of Archaeal and Bacterial Type Strains, Phase II (KMG-II): from individual species to whole genera.</title>
        <authorList>
            <person name="Goeker M."/>
        </authorList>
    </citation>
    <scope>NUCLEOTIDE SEQUENCE [LARGE SCALE GENOMIC DNA]</scope>
    <source>
        <strain evidence="1 2">DSM 45791</strain>
    </source>
</reference>
<feature type="non-terminal residue" evidence="1">
    <location>
        <position position="25"/>
    </location>
</feature>
<comment type="caution">
    <text evidence="1">The sequence shown here is derived from an EMBL/GenBank/DDBJ whole genome shotgun (WGS) entry which is preliminary data.</text>
</comment>
<evidence type="ECO:0000313" key="1">
    <source>
        <dbReference type="EMBL" id="REH17920.1"/>
    </source>
</evidence>
<organism evidence="1 2">
    <name type="scientific">Kutzneria buriramensis</name>
    <dbReference type="NCBI Taxonomy" id="1045776"/>
    <lineage>
        <taxon>Bacteria</taxon>
        <taxon>Bacillati</taxon>
        <taxon>Actinomycetota</taxon>
        <taxon>Actinomycetes</taxon>
        <taxon>Pseudonocardiales</taxon>
        <taxon>Pseudonocardiaceae</taxon>
        <taxon>Kutzneria</taxon>
    </lineage>
</organism>
<name>A0A3E0G6T5_9PSEU</name>
<sequence>MPAELDAVRDRLEEFAGEVFAPFSR</sequence>
<evidence type="ECO:0000313" key="2">
    <source>
        <dbReference type="Proteomes" id="UP000256269"/>
    </source>
</evidence>
<gene>
    <name evidence="1" type="ORF">BCF44_14137</name>
</gene>